<dbReference type="InterPro" id="IPR014710">
    <property type="entry name" value="RmlC-like_jellyroll"/>
</dbReference>
<reference evidence="6" key="1">
    <citation type="submission" date="2016-11" db="EMBL/GenBank/DDBJ databases">
        <authorList>
            <person name="Varghese N."/>
            <person name="Submissions S."/>
        </authorList>
    </citation>
    <scope>NUCLEOTIDE SEQUENCE [LARGE SCALE GENOMIC DNA]</scope>
    <source>
        <strain evidence="6">DSM 16219</strain>
    </source>
</reference>
<dbReference type="PANTHER" id="PTHR46796:SF2">
    <property type="entry name" value="TRANSCRIPTIONAL REGULATORY PROTEIN"/>
    <property type="match status" value="1"/>
</dbReference>
<dbReference type="InterPro" id="IPR037923">
    <property type="entry name" value="HTH-like"/>
</dbReference>
<dbReference type="OrthoDB" id="9798003at2"/>
<feature type="domain" description="HTH araC/xylS-type" evidence="4">
    <location>
        <begin position="168"/>
        <end position="265"/>
    </location>
</feature>
<dbReference type="InterPro" id="IPR018060">
    <property type="entry name" value="HTH_AraC"/>
</dbReference>
<proteinExistence type="predicted"/>
<name>A0A1M6KTT1_9BACT</name>
<sequence>MRKERFFKDERMPFAELRYSSSDLAFKPHMHRTLSIGAIEEGQAIYQIKGREAVLAPGSLVVVNPDLLHACNPDGEKARTYSMLHLSTDWCFQVQQSLWEVSSFVKMEKNRIDDGPLYEQYREAVSRLMDTKAHLQEKEQMLFDLACSVFSKACLSPGKENQRRENIKDLKMILAQDLQKDFTLNSLAGNLGVNPYTLLRSFKAAVGITPHAYRMNCRIEKARELLRRGWDIAETALECGFFDQSHFHRHFKAMTTVTPQEYRVNFVQ</sequence>
<dbReference type="PANTHER" id="PTHR46796">
    <property type="entry name" value="HTH-TYPE TRANSCRIPTIONAL ACTIVATOR RHAS-RELATED"/>
    <property type="match status" value="1"/>
</dbReference>
<dbReference type="Gene3D" id="2.60.120.10">
    <property type="entry name" value="Jelly Rolls"/>
    <property type="match status" value="1"/>
</dbReference>
<organism evidence="5 6">
    <name type="scientific">Desulfatibacillum alkenivorans DSM 16219</name>
    <dbReference type="NCBI Taxonomy" id="1121393"/>
    <lineage>
        <taxon>Bacteria</taxon>
        <taxon>Pseudomonadati</taxon>
        <taxon>Thermodesulfobacteriota</taxon>
        <taxon>Desulfobacteria</taxon>
        <taxon>Desulfobacterales</taxon>
        <taxon>Desulfatibacillaceae</taxon>
        <taxon>Desulfatibacillum</taxon>
    </lineage>
</organism>
<protein>
    <submittedName>
        <fullName evidence="5">AraC-type DNA-binding protein</fullName>
    </submittedName>
</protein>
<keyword evidence="6" id="KW-1185">Reference proteome</keyword>
<dbReference type="SMART" id="SM00342">
    <property type="entry name" value="HTH_ARAC"/>
    <property type="match status" value="1"/>
</dbReference>
<dbReference type="Proteomes" id="UP000183994">
    <property type="component" value="Unassembled WGS sequence"/>
</dbReference>
<keyword evidence="2 5" id="KW-0238">DNA-binding</keyword>
<evidence type="ECO:0000313" key="5">
    <source>
        <dbReference type="EMBL" id="SHJ62326.1"/>
    </source>
</evidence>
<dbReference type="GO" id="GO:0003700">
    <property type="term" value="F:DNA-binding transcription factor activity"/>
    <property type="evidence" value="ECO:0007669"/>
    <property type="project" value="InterPro"/>
</dbReference>
<evidence type="ECO:0000313" key="6">
    <source>
        <dbReference type="Proteomes" id="UP000183994"/>
    </source>
</evidence>
<dbReference type="InterPro" id="IPR050204">
    <property type="entry name" value="AraC_XylS_family_regulators"/>
</dbReference>
<dbReference type="Pfam" id="PF12833">
    <property type="entry name" value="HTH_18"/>
    <property type="match status" value="1"/>
</dbReference>
<dbReference type="EMBL" id="FQZU01000009">
    <property type="protein sequence ID" value="SHJ62326.1"/>
    <property type="molecule type" value="Genomic_DNA"/>
</dbReference>
<keyword evidence="3" id="KW-0804">Transcription</keyword>
<accession>A0A1M6KTT1</accession>
<evidence type="ECO:0000256" key="1">
    <source>
        <dbReference type="ARBA" id="ARBA00023015"/>
    </source>
</evidence>
<evidence type="ECO:0000259" key="4">
    <source>
        <dbReference type="PROSITE" id="PS01124"/>
    </source>
</evidence>
<dbReference type="Pfam" id="PF02311">
    <property type="entry name" value="AraC_binding"/>
    <property type="match status" value="1"/>
</dbReference>
<evidence type="ECO:0000256" key="3">
    <source>
        <dbReference type="ARBA" id="ARBA00023163"/>
    </source>
</evidence>
<dbReference type="STRING" id="1121393.SAMN02745216_01994"/>
<dbReference type="InterPro" id="IPR009057">
    <property type="entry name" value="Homeodomain-like_sf"/>
</dbReference>
<dbReference type="InterPro" id="IPR003313">
    <property type="entry name" value="AraC-bd"/>
</dbReference>
<dbReference type="RefSeq" id="WP_073475379.1">
    <property type="nucleotide sequence ID" value="NZ_FQZU01000009.1"/>
</dbReference>
<dbReference type="GO" id="GO:0043565">
    <property type="term" value="F:sequence-specific DNA binding"/>
    <property type="evidence" value="ECO:0007669"/>
    <property type="project" value="InterPro"/>
</dbReference>
<gene>
    <name evidence="5" type="ORF">SAMN02745216_01994</name>
</gene>
<evidence type="ECO:0000256" key="2">
    <source>
        <dbReference type="ARBA" id="ARBA00023125"/>
    </source>
</evidence>
<keyword evidence="1" id="KW-0805">Transcription regulation</keyword>
<dbReference type="SUPFAM" id="SSF51215">
    <property type="entry name" value="Regulatory protein AraC"/>
    <property type="match status" value="1"/>
</dbReference>
<dbReference type="PROSITE" id="PS01124">
    <property type="entry name" value="HTH_ARAC_FAMILY_2"/>
    <property type="match status" value="1"/>
</dbReference>
<dbReference type="AlphaFoldDB" id="A0A1M6KTT1"/>
<dbReference type="SUPFAM" id="SSF46689">
    <property type="entry name" value="Homeodomain-like"/>
    <property type="match status" value="2"/>
</dbReference>
<dbReference type="Gene3D" id="1.10.10.60">
    <property type="entry name" value="Homeodomain-like"/>
    <property type="match status" value="2"/>
</dbReference>